<feature type="transmembrane region" description="Helical" evidence="5">
    <location>
        <begin position="294"/>
        <end position="315"/>
    </location>
</feature>
<evidence type="ECO:0000313" key="7">
    <source>
        <dbReference type="Ensembl" id="ENSDCDP00010055158.1"/>
    </source>
</evidence>
<feature type="transmembrane region" description="Helical" evidence="5">
    <location>
        <begin position="170"/>
        <end position="187"/>
    </location>
</feature>
<dbReference type="PANTHER" id="PTHR23291:SF35">
    <property type="entry name" value="PROTEIN LIFEGUARD 3"/>
    <property type="match status" value="1"/>
</dbReference>
<keyword evidence="4 5" id="KW-0472">Membrane</keyword>
<reference evidence="7 8" key="1">
    <citation type="submission" date="2020-06" db="EMBL/GenBank/DDBJ databases">
        <authorList>
            <consortium name="Wellcome Sanger Institute Data Sharing"/>
        </authorList>
    </citation>
    <scope>NUCLEOTIDE SEQUENCE [LARGE SCALE GENOMIC DNA]</scope>
</reference>
<accession>A0AAY4EC34</accession>
<dbReference type="GeneTree" id="ENSGT01050000244890"/>
<evidence type="ECO:0000313" key="8">
    <source>
        <dbReference type="Proteomes" id="UP000694580"/>
    </source>
</evidence>
<dbReference type="InterPro" id="IPR006214">
    <property type="entry name" value="Bax_inhibitor_1-related"/>
</dbReference>
<protein>
    <submittedName>
        <fullName evidence="7">Uncharacterized protein</fullName>
    </submittedName>
</protein>
<reference evidence="7" key="3">
    <citation type="submission" date="2025-09" db="UniProtKB">
        <authorList>
            <consortium name="Ensembl"/>
        </authorList>
    </citation>
    <scope>IDENTIFICATION</scope>
</reference>
<dbReference type="Proteomes" id="UP000694580">
    <property type="component" value="Chromosome 9"/>
</dbReference>
<feature type="transmembrane region" description="Helical" evidence="5">
    <location>
        <begin position="111"/>
        <end position="132"/>
    </location>
</feature>
<dbReference type="AlphaFoldDB" id="A0AAY4EC34"/>
<feature type="transmembrane region" description="Helical" evidence="5">
    <location>
        <begin position="261"/>
        <end position="282"/>
    </location>
</feature>
<evidence type="ECO:0000256" key="1">
    <source>
        <dbReference type="ARBA" id="ARBA00004141"/>
    </source>
</evidence>
<proteinExistence type="inferred from homology"/>
<evidence type="ECO:0000256" key="6">
    <source>
        <dbReference type="SAM" id="MobiDB-lite"/>
    </source>
</evidence>
<gene>
    <name evidence="7" type="primary">LOC114796938</name>
</gene>
<reference evidence="7" key="2">
    <citation type="submission" date="2025-08" db="UniProtKB">
        <authorList>
            <consortium name="Ensembl"/>
        </authorList>
    </citation>
    <scope>IDENTIFICATION</scope>
</reference>
<keyword evidence="3 5" id="KW-1133">Transmembrane helix</keyword>
<dbReference type="GO" id="GO:0005783">
    <property type="term" value="C:endoplasmic reticulum"/>
    <property type="evidence" value="ECO:0007669"/>
    <property type="project" value="TreeGrafter"/>
</dbReference>
<sequence length="321" mass="35437">MLKTDLPPSYEESRNHPYGNPHGNYPQPPGYGFPAYGIPPQPPVPYPVQPGMQPPPAVRHCPAFHCPGVPPIIPTYGPSGVPRSSPSDAEGFASPGAWDSRAIRHAFIQKVYLILAAQLIVTVAIVAVFTFVDPVRSFVVQNPAVYWASFAIYFVTYIVLVCCEKPRRVFPWNLILLCVFTLAMSYMTGTISSYYDTKAVFLALLITAVVCVIVTVFCFQTKVDFTSCTGLFCVLAMVFLVIGIVTAIVLSFQYVPWLHMLYAAIGAIVYTLFLAYHTQLLMGNRAYALSPEEYIYGALALYVDIVQIFMFLVQITGASSE</sequence>
<dbReference type="GO" id="GO:2001234">
    <property type="term" value="P:negative regulation of apoptotic signaling pathway"/>
    <property type="evidence" value="ECO:0007669"/>
    <property type="project" value="TreeGrafter"/>
</dbReference>
<comment type="subcellular location">
    <subcellularLocation>
        <location evidence="1">Membrane</location>
        <topology evidence="1">Multi-pass membrane protein</topology>
    </subcellularLocation>
</comment>
<comment type="similarity">
    <text evidence="5">Belongs to the BI1 family.</text>
</comment>
<name>A0AAY4EC34_9TELE</name>
<feature type="transmembrane region" description="Helical" evidence="5">
    <location>
        <begin position="231"/>
        <end position="255"/>
    </location>
</feature>
<dbReference type="PANTHER" id="PTHR23291">
    <property type="entry name" value="BAX INHIBITOR-RELATED"/>
    <property type="match status" value="1"/>
</dbReference>
<evidence type="ECO:0000256" key="3">
    <source>
        <dbReference type="ARBA" id="ARBA00022989"/>
    </source>
</evidence>
<dbReference type="CDD" id="cd10428">
    <property type="entry name" value="LFG_like"/>
    <property type="match status" value="1"/>
</dbReference>
<feature type="region of interest" description="Disordered" evidence="6">
    <location>
        <begin position="1"/>
        <end position="25"/>
    </location>
</feature>
<evidence type="ECO:0000256" key="4">
    <source>
        <dbReference type="ARBA" id="ARBA00023136"/>
    </source>
</evidence>
<keyword evidence="2 5" id="KW-0812">Transmembrane</keyword>
<organism evidence="7 8">
    <name type="scientific">Denticeps clupeoides</name>
    <name type="common">denticle herring</name>
    <dbReference type="NCBI Taxonomy" id="299321"/>
    <lineage>
        <taxon>Eukaryota</taxon>
        <taxon>Metazoa</taxon>
        <taxon>Chordata</taxon>
        <taxon>Craniata</taxon>
        <taxon>Vertebrata</taxon>
        <taxon>Euteleostomi</taxon>
        <taxon>Actinopterygii</taxon>
        <taxon>Neopterygii</taxon>
        <taxon>Teleostei</taxon>
        <taxon>Clupei</taxon>
        <taxon>Clupeiformes</taxon>
        <taxon>Denticipitoidei</taxon>
        <taxon>Denticipitidae</taxon>
        <taxon>Denticeps</taxon>
    </lineage>
</organism>
<dbReference type="Pfam" id="PF01027">
    <property type="entry name" value="Bax1-I"/>
    <property type="match status" value="1"/>
</dbReference>
<evidence type="ECO:0000256" key="2">
    <source>
        <dbReference type="ARBA" id="ARBA00022692"/>
    </source>
</evidence>
<feature type="transmembrane region" description="Helical" evidence="5">
    <location>
        <begin position="199"/>
        <end position="219"/>
    </location>
</feature>
<keyword evidence="8" id="KW-1185">Reference proteome</keyword>
<dbReference type="GO" id="GO:0016020">
    <property type="term" value="C:membrane"/>
    <property type="evidence" value="ECO:0007669"/>
    <property type="project" value="UniProtKB-SubCell"/>
</dbReference>
<dbReference type="GO" id="GO:0005794">
    <property type="term" value="C:Golgi apparatus"/>
    <property type="evidence" value="ECO:0007669"/>
    <property type="project" value="TreeGrafter"/>
</dbReference>
<evidence type="ECO:0000256" key="5">
    <source>
        <dbReference type="RuleBase" id="RU004379"/>
    </source>
</evidence>
<feature type="transmembrane region" description="Helical" evidence="5">
    <location>
        <begin position="144"/>
        <end position="163"/>
    </location>
</feature>
<dbReference type="Ensembl" id="ENSDCDT00010065754.1">
    <property type="protein sequence ID" value="ENSDCDP00010055158.1"/>
    <property type="gene ID" value="ENSDCDG00010031696.1"/>
</dbReference>